<proteinExistence type="predicted"/>
<dbReference type="GO" id="GO:0043138">
    <property type="term" value="F:3'-5' DNA helicase activity"/>
    <property type="evidence" value="ECO:0007669"/>
    <property type="project" value="TreeGrafter"/>
</dbReference>
<dbReference type="SMART" id="SM00487">
    <property type="entry name" value="DEXDc"/>
    <property type="match status" value="1"/>
</dbReference>
<dbReference type="SMART" id="SM00490">
    <property type="entry name" value="HELICc"/>
    <property type="match status" value="1"/>
</dbReference>
<dbReference type="EMBL" id="CP126056">
    <property type="protein sequence ID" value="WHX08917.1"/>
    <property type="molecule type" value="Genomic_DNA"/>
</dbReference>
<evidence type="ECO:0000313" key="5">
    <source>
        <dbReference type="EMBL" id="WHX08917.1"/>
    </source>
</evidence>
<dbReference type="CDD" id="cd17920">
    <property type="entry name" value="DEXHc_RecQ"/>
    <property type="match status" value="1"/>
</dbReference>
<dbReference type="Proteomes" id="UP001177934">
    <property type="component" value="Chromosome"/>
</dbReference>
<feature type="domain" description="Helicase C-terminal" evidence="4">
    <location>
        <begin position="1040"/>
        <end position="1120"/>
    </location>
</feature>
<dbReference type="GO" id="GO:0005694">
    <property type="term" value="C:chromosome"/>
    <property type="evidence" value="ECO:0007669"/>
    <property type="project" value="TreeGrafter"/>
</dbReference>
<evidence type="ECO:0000256" key="1">
    <source>
        <dbReference type="ARBA" id="ARBA00022741"/>
    </source>
</evidence>
<dbReference type="GO" id="GO:0003676">
    <property type="term" value="F:nucleic acid binding"/>
    <property type="evidence" value="ECO:0007669"/>
    <property type="project" value="InterPro"/>
</dbReference>
<reference evidence="5" key="1">
    <citation type="journal article" date="2023" name="Nat. Commun.">
        <title>Identification of a novel Human Milk Oligosaccharides utilization cluster in the infant gut commensal Bacteroides dorei.</title>
        <authorList>
            <person name="Kijner S."/>
            <person name="Ennis D."/>
            <person name="Shmorak S."/>
            <person name="Florentin A."/>
            <person name="Yassour M."/>
        </authorList>
    </citation>
    <scope>NUCLEOTIDE SEQUENCE</scope>
    <source>
        <strain evidence="5">2</strain>
    </source>
</reference>
<evidence type="ECO:0000259" key="4">
    <source>
        <dbReference type="SMART" id="SM00490"/>
    </source>
</evidence>
<gene>
    <name evidence="5" type="ORF">QNN11_16010</name>
</gene>
<dbReference type="InterPro" id="IPR011545">
    <property type="entry name" value="DEAD/DEAH_box_helicase_dom"/>
</dbReference>
<keyword evidence="5" id="KW-0347">Helicase</keyword>
<dbReference type="GO" id="GO:0005524">
    <property type="term" value="F:ATP binding"/>
    <property type="evidence" value="ECO:0007669"/>
    <property type="project" value="UniProtKB-KW"/>
</dbReference>
<evidence type="ECO:0000259" key="3">
    <source>
        <dbReference type="SMART" id="SM00487"/>
    </source>
</evidence>
<keyword evidence="2" id="KW-0067">ATP-binding</keyword>
<dbReference type="Pfam" id="PF00270">
    <property type="entry name" value="DEAD"/>
    <property type="match status" value="1"/>
</dbReference>
<sequence>MPNFIDIFRRNRNISFVGMRDAALALLPTDRTSRNKLYQDLERGKGILDDEDHLNMYLHSFGKMHKAKLDAAFGCIPDISEIFSEEVEIYDWGCGQGTASVCLLDFLHSKNISPNIKNFCLVEPSTAAVERATQVIESFSSAYFVKSITKDFDSLSPEDFKKSNIRKVHLFSNILDVEAFDLARFIHLFQQLFGSDNYFVCVGPYYSNNRRVDEFVAATAPDIMYATMNKERGTWQGDWTISMRIFFKHFDRIETVENIRKRIEDSHKKEQFFAGFVLDAVAEEYSKSDKADNAEELYRSLSAFDVKSNIPLSYNSNTDSKLAVLANIISRGLPTKAPLLLENTFAELFHISTKPKEEAILDYKSNHNVSVQDIYEALHIIDPRFNVDFYNGDMLGSSFEKDFIEKYLNGSQSEYLIQVFEPQRNLSSIVDIPDRRFSKDQRVDFALEIPYGDARTGFILEMDGMRYHSNIFSRINDERRDRMALNGGWDTYRIEQLNNMAFMQNWESDAASVDYLQIIKANYKKALSGNWLDTLQIVLAPMAIARVERMLVEAMMSGALSLDSDVWNIAIVERDIPCSALAIKDLSEKYRYICELAASSDRLPEIKLQIISTEEFKKSPLHLGNRVATQMPEGHFDLCLDISMLLRDNIDALPLNVDADTVYLIRSSHYKKRERTICAADNIQYPPLVTKDGTGSYVNIKEREDVLTYFLRDIFRKSSFRPGQLPILSHTLADKTTIGLLPTGGGKSLTYQLSCILQPGVSIIVDPLVSLMVDQVRGLREARIDACECVNSGMNAKEKAKKLNLLQNGSVLFMFLSPERFMMENFRSSLLTMTEKNHVYFSYGIIDEVHCVSEWGHDFRTSYLHLGRNMINFMNAKSGRPLSIIGLTATASFDVLADVERELTLGGNLTIDSETIVRPESDSRPELTYRIIEVFSNFDELREPNEQFLLKAKSDWELKDVVATAKKNKMYELLHEIPSDIVQVNQHETEKSRVAHIEDFSAEDFYSADSEQHYKNAGIVFCPHAHGTFGVEDNVWGTRTGISTELREHEPELSMGTFVGGDKPSGDMKSFNENDQNLMVATKAFGMGIDKPNIRYTIHINHPSSIESYVQEAGRCGRDKKHAISYVLYDPTEFIEFTIDKINDIRYLMGDEDPTWLERYINKFVLADDIPALCKYNNCTKEQTDKILDIIRKQGFLENIDKDINLWFHNNSFRGLFKEKVILVELTDRIINAKPTLLTEIQAKLRDEAGNEDVCLKIDTRKNAVKIVSEEDNNKQYGYIFLDSLRPTYNYLGFEYSLCSYISNCLIQILQSYEDYSPKTLMRPLEGEDNITEGIYQAMAHADEDGNASVVVSWENNVQQDPEGFEASIKKEILAISEEQGWQNINEDRYGKLDLKKIGDFNELIAKIAKCSGDTRWLRNHANKSIYKRLRMAFCKKRDKDDTDKAIYRMCCIGLVDDVTIDYLSQTYELKIHKRTDEEFKQYMLDFFRKYYSLEQAQKKVDEIDKQPGRNYLDRCLGYLTAFVYENLEKKRYRAIEDMCIACEDSIIERQANGNDEWLKEFIHLYFNSKYARTGYEVNGKPYSLKDDTDIEGKDGFDVVKKYIEIIDPVNDNSGSEVDNVKHLYGATLLCLRAHPDNAALQLLLAYCITFLGARNNQTLKNNAYNNYIEGFMTLYNRDNKQVWSDIDTFTSYLKAKVRKDDKFIKQNLVDDGKKTITLFVHEDKLNEITKKYLK</sequence>
<organism evidence="5 6">
    <name type="scientific">Phocaeicola dorei</name>
    <dbReference type="NCBI Taxonomy" id="357276"/>
    <lineage>
        <taxon>Bacteria</taxon>
        <taxon>Pseudomonadati</taxon>
        <taxon>Bacteroidota</taxon>
        <taxon>Bacteroidia</taxon>
        <taxon>Bacteroidales</taxon>
        <taxon>Bacteroidaceae</taxon>
        <taxon>Phocaeicola</taxon>
    </lineage>
</organism>
<dbReference type="InterPro" id="IPR001650">
    <property type="entry name" value="Helicase_C-like"/>
</dbReference>
<dbReference type="PANTHER" id="PTHR13710:SF108">
    <property type="entry name" value="ATP-DEPENDENT DNA HELICASE Q4"/>
    <property type="match status" value="1"/>
</dbReference>
<dbReference type="Gene3D" id="3.40.50.300">
    <property type="entry name" value="P-loop containing nucleotide triphosphate hydrolases"/>
    <property type="match status" value="2"/>
</dbReference>
<name>A0AA95KN88_9BACT</name>
<dbReference type="Pfam" id="PF00271">
    <property type="entry name" value="Helicase_C"/>
    <property type="match status" value="1"/>
</dbReference>
<dbReference type="InterPro" id="IPR014001">
    <property type="entry name" value="Helicase_ATP-bd"/>
</dbReference>
<dbReference type="InterPro" id="IPR027417">
    <property type="entry name" value="P-loop_NTPase"/>
</dbReference>
<dbReference type="GO" id="GO:0005737">
    <property type="term" value="C:cytoplasm"/>
    <property type="evidence" value="ECO:0007669"/>
    <property type="project" value="TreeGrafter"/>
</dbReference>
<dbReference type="PANTHER" id="PTHR13710">
    <property type="entry name" value="DNA HELICASE RECQ FAMILY MEMBER"/>
    <property type="match status" value="1"/>
</dbReference>
<dbReference type="GO" id="GO:0000724">
    <property type="term" value="P:double-strand break repair via homologous recombination"/>
    <property type="evidence" value="ECO:0007669"/>
    <property type="project" value="TreeGrafter"/>
</dbReference>
<dbReference type="SUPFAM" id="SSF52540">
    <property type="entry name" value="P-loop containing nucleoside triphosphate hydrolases"/>
    <property type="match status" value="1"/>
</dbReference>
<keyword evidence="1" id="KW-0547">Nucleotide-binding</keyword>
<evidence type="ECO:0000313" key="6">
    <source>
        <dbReference type="Proteomes" id="UP001177934"/>
    </source>
</evidence>
<keyword evidence="5" id="KW-0378">Hydrolase</keyword>
<accession>A0AA95KN88</accession>
<evidence type="ECO:0000256" key="2">
    <source>
        <dbReference type="ARBA" id="ARBA00022840"/>
    </source>
</evidence>
<protein>
    <submittedName>
        <fullName evidence="5">Helicase-related protein</fullName>
    </submittedName>
</protein>
<dbReference type="GO" id="GO:0009378">
    <property type="term" value="F:four-way junction helicase activity"/>
    <property type="evidence" value="ECO:0007669"/>
    <property type="project" value="TreeGrafter"/>
</dbReference>
<feature type="domain" description="Helicase ATP-binding" evidence="3">
    <location>
        <begin position="716"/>
        <end position="930"/>
    </location>
</feature>